<dbReference type="EMBL" id="CP071091">
    <property type="protein sequence ID" value="QSQ12199.1"/>
    <property type="molecule type" value="Genomic_DNA"/>
</dbReference>
<accession>A0ABX7N3M7</accession>
<organism evidence="2 3">
    <name type="scientific">Myxococcus landrumensis</name>
    <dbReference type="NCBI Taxonomy" id="2813577"/>
    <lineage>
        <taxon>Bacteria</taxon>
        <taxon>Pseudomonadati</taxon>
        <taxon>Myxococcota</taxon>
        <taxon>Myxococcia</taxon>
        <taxon>Myxococcales</taxon>
        <taxon>Cystobacterineae</taxon>
        <taxon>Myxococcaceae</taxon>
        <taxon>Myxococcus</taxon>
    </lineage>
</organism>
<proteinExistence type="predicted"/>
<evidence type="ECO:0000313" key="3">
    <source>
        <dbReference type="Proteomes" id="UP000663090"/>
    </source>
</evidence>
<dbReference type="Proteomes" id="UP000663090">
    <property type="component" value="Chromosome"/>
</dbReference>
<sequence length="167" mass="18479">MALVLSSTGAFYPSGRACLSRFALRGRARPARHSHACAQSPGRRPTPRVKAVVRIHDVDKMLVVHGERYFRRDVLGVCRQAAHRKVVRAPGEGTQTCHQGQVLHREQSHDCVRGPRGASADEGVHRREGLHQEQLQDWRQRLPARSANSGSLSCTVRNGVPEAEDSP</sequence>
<keyword evidence="3" id="KW-1185">Reference proteome</keyword>
<protein>
    <submittedName>
        <fullName evidence="2">DUF2169 domain-containing protein</fullName>
    </submittedName>
</protein>
<reference evidence="2 3" key="1">
    <citation type="submission" date="2021-02" db="EMBL/GenBank/DDBJ databases">
        <title>De Novo genome assembly of isolated myxobacteria.</title>
        <authorList>
            <person name="Stevens D.C."/>
        </authorList>
    </citation>
    <scope>NUCLEOTIDE SEQUENCE [LARGE SCALE GENOMIC DNA]</scope>
    <source>
        <strain evidence="2 3">SCHIC003</strain>
    </source>
</reference>
<name>A0ABX7N3M7_9BACT</name>
<feature type="compositionally biased region" description="Polar residues" evidence="1">
    <location>
        <begin position="146"/>
        <end position="156"/>
    </location>
</feature>
<evidence type="ECO:0000313" key="2">
    <source>
        <dbReference type="EMBL" id="QSQ12199.1"/>
    </source>
</evidence>
<feature type="region of interest" description="Disordered" evidence="1">
    <location>
        <begin position="142"/>
        <end position="167"/>
    </location>
</feature>
<evidence type="ECO:0000256" key="1">
    <source>
        <dbReference type="SAM" id="MobiDB-lite"/>
    </source>
</evidence>
<gene>
    <name evidence="2" type="ORF">JY572_28045</name>
</gene>